<evidence type="ECO:0000256" key="1">
    <source>
        <dbReference type="SAM" id="MobiDB-lite"/>
    </source>
</evidence>
<feature type="region of interest" description="Disordered" evidence="1">
    <location>
        <begin position="68"/>
        <end position="103"/>
    </location>
</feature>
<dbReference type="Proteomes" id="UP000335636">
    <property type="component" value="Unassembled WGS sequence"/>
</dbReference>
<feature type="region of interest" description="Disordered" evidence="1">
    <location>
        <begin position="1"/>
        <end position="34"/>
    </location>
</feature>
<sequence>MPSLGVPVVVGGGAQGIAGLSPDPQRQHRARGGSSWQRLCLRTLTLSRDGQAHKTEATEDLWAVASEKPVWSPESGEGPWAGEHGGPLALTRAGRKEHLRPPG</sequence>
<evidence type="ECO:0000313" key="3">
    <source>
        <dbReference type="Proteomes" id="UP000335636"/>
    </source>
</evidence>
<name>A0A5E4ABR9_MARMO</name>
<gene>
    <name evidence="2" type="ORF">MONAX_5E026330</name>
</gene>
<reference evidence="2" key="1">
    <citation type="submission" date="2019-04" db="EMBL/GenBank/DDBJ databases">
        <authorList>
            <person name="Alioto T."/>
            <person name="Alioto T."/>
        </authorList>
    </citation>
    <scope>NUCLEOTIDE SEQUENCE [LARGE SCALE GENOMIC DNA]</scope>
</reference>
<accession>A0A5E4ABR9</accession>
<evidence type="ECO:0000313" key="2">
    <source>
        <dbReference type="EMBL" id="VTJ54356.1"/>
    </source>
</evidence>
<protein>
    <submittedName>
        <fullName evidence="2">Uncharacterized protein</fullName>
    </submittedName>
</protein>
<proteinExistence type="predicted"/>
<organism evidence="2 3">
    <name type="scientific">Marmota monax</name>
    <name type="common">Woodchuck</name>
    <dbReference type="NCBI Taxonomy" id="9995"/>
    <lineage>
        <taxon>Eukaryota</taxon>
        <taxon>Metazoa</taxon>
        <taxon>Chordata</taxon>
        <taxon>Craniata</taxon>
        <taxon>Vertebrata</taxon>
        <taxon>Euteleostomi</taxon>
        <taxon>Mammalia</taxon>
        <taxon>Eutheria</taxon>
        <taxon>Euarchontoglires</taxon>
        <taxon>Glires</taxon>
        <taxon>Rodentia</taxon>
        <taxon>Sciuromorpha</taxon>
        <taxon>Sciuridae</taxon>
        <taxon>Xerinae</taxon>
        <taxon>Marmotini</taxon>
        <taxon>Marmota</taxon>
    </lineage>
</organism>
<dbReference type="AlphaFoldDB" id="A0A5E4ABR9"/>
<dbReference type="EMBL" id="CABDUW010000036">
    <property type="protein sequence ID" value="VTJ54356.1"/>
    <property type="molecule type" value="Genomic_DNA"/>
</dbReference>
<keyword evidence="3" id="KW-1185">Reference proteome</keyword>
<comment type="caution">
    <text evidence="2">The sequence shown here is derived from an EMBL/GenBank/DDBJ whole genome shotgun (WGS) entry which is preliminary data.</text>
</comment>
<feature type="compositionally biased region" description="Basic and acidic residues" evidence="1">
    <location>
        <begin position="94"/>
        <end position="103"/>
    </location>
</feature>